<organism evidence="2">
    <name type="scientific">freshwater metagenome</name>
    <dbReference type="NCBI Taxonomy" id="449393"/>
    <lineage>
        <taxon>unclassified sequences</taxon>
        <taxon>metagenomes</taxon>
        <taxon>ecological metagenomes</taxon>
    </lineage>
</organism>
<accession>A0A6J6KBT6</accession>
<gene>
    <name evidence="2" type="ORF">UFOPK2242_00119</name>
</gene>
<evidence type="ECO:0000256" key="1">
    <source>
        <dbReference type="SAM" id="MobiDB-lite"/>
    </source>
</evidence>
<reference evidence="2" key="1">
    <citation type="submission" date="2020-05" db="EMBL/GenBank/DDBJ databases">
        <authorList>
            <person name="Chiriac C."/>
            <person name="Salcher M."/>
            <person name="Ghai R."/>
            <person name="Kavagutti S V."/>
        </authorList>
    </citation>
    <scope>NUCLEOTIDE SEQUENCE</scope>
</reference>
<sequence length="113" mass="12443">MSSPSDFGASDSGASGFESEPMLGVADWTELPTDERRCLRWMLRTGEVTTLQTSEELGMDEDASRVVLEALVARKLAVFIDEKIVYVGNVGRRTARFKPGGMWDALADKLIDD</sequence>
<feature type="region of interest" description="Disordered" evidence="1">
    <location>
        <begin position="1"/>
        <end position="21"/>
    </location>
</feature>
<protein>
    <submittedName>
        <fullName evidence="2">Unannotated protein</fullName>
    </submittedName>
</protein>
<dbReference type="AlphaFoldDB" id="A0A6J6KBT6"/>
<proteinExistence type="predicted"/>
<evidence type="ECO:0000313" key="2">
    <source>
        <dbReference type="EMBL" id="CAB4645903.1"/>
    </source>
</evidence>
<feature type="compositionally biased region" description="Low complexity" evidence="1">
    <location>
        <begin position="1"/>
        <end position="20"/>
    </location>
</feature>
<dbReference type="EMBL" id="CAEZWM010000005">
    <property type="protein sequence ID" value="CAB4645903.1"/>
    <property type="molecule type" value="Genomic_DNA"/>
</dbReference>
<name>A0A6J6KBT6_9ZZZZ</name>